<dbReference type="InterPro" id="IPR050445">
    <property type="entry name" value="Bact_polysacc_biosynth/exp"/>
</dbReference>
<keyword evidence="1" id="KW-0175">Coiled coil</keyword>
<dbReference type="PANTHER" id="PTHR32309:SF31">
    <property type="entry name" value="CAPSULAR EXOPOLYSACCHARIDE FAMILY"/>
    <property type="match status" value="1"/>
</dbReference>
<sequence>MNSLTYKFLILLDGAWRRRYVIMLPIIILPLIGIAIGLLSPKQFNSHTSMLIQETANMNPFLEDLAVSSMMKERFNGLQTLLHSRHILGKVALDRKLITEESELKLIDETIETLSNGLSMSTIGRDVIRIDFQFNQSEGMKETLEIVSQHVIEELLAPERSSMKDSSYFLSEHIKFRREDLNKAETVLSKFKSLNSDGLPALQLANLSRIEALKQRLSEKEAEKAGAQRGLGGLDQQLSTTNPILGKIEEQIVKIRSELVLLKARYTDQHSLVKNSMRNLRRLEEQRSQLLSNTSQTVNADQLWAIASSTTMATEGESHQPLLISQLENLQLARSTVAMLEEETSSLRNMIIELEVKTSKSGIKEQKIKKLERDLDVKRELFNELLERYEMARLTSSLSVFEQDKRIKVIDLPFSPATPSNMPLTIFTVAGLIGGIFLGCGVSMLLELTDTTIRRISTLEKITSAPVLTRIPEFRNVLIPSPNITNTIFNGNKHIAIK</sequence>
<feature type="transmembrane region" description="Helical" evidence="2">
    <location>
        <begin position="424"/>
        <end position="446"/>
    </location>
</feature>
<accession>A0A291B8V8</accession>
<keyword evidence="2" id="KW-0812">Transmembrane</keyword>
<reference evidence="4" key="1">
    <citation type="submission" date="2017-04" db="EMBL/GenBank/DDBJ databases">
        <title>Genome evolution of the luminous symbionts of deep sea anglerfish.</title>
        <authorList>
            <person name="Hendry T.A."/>
        </authorList>
    </citation>
    <scope>NUCLEOTIDE SEQUENCE [LARGE SCALE GENOMIC DNA]</scope>
</reference>
<feature type="coiled-coil region" evidence="1">
    <location>
        <begin position="337"/>
        <end position="388"/>
    </location>
</feature>
<dbReference type="OrthoDB" id="6210130at2"/>
<evidence type="ECO:0000256" key="2">
    <source>
        <dbReference type="SAM" id="Phobius"/>
    </source>
</evidence>
<keyword evidence="2" id="KW-1133">Transmembrane helix</keyword>
<keyword evidence="4" id="KW-1185">Reference proteome</keyword>
<keyword evidence="2" id="KW-0472">Membrane</keyword>
<feature type="coiled-coil region" evidence="1">
    <location>
        <begin position="210"/>
        <end position="293"/>
    </location>
</feature>
<dbReference type="Proteomes" id="UP000218160">
    <property type="component" value="Chromosome 1"/>
</dbReference>
<evidence type="ECO:0000313" key="4">
    <source>
        <dbReference type="Proteomes" id="UP000218160"/>
    </source>
</evidence>
<name>A0A291B8V8_9GAMM</name>
<evidence type="ECO:0000256" key="1">
    <source>
        <dbReference type="SAM" id="Coils"/>
    </source>
</evidence>
<organism evidence="3 4">
    <name type="scientific">Candidatus Enterovibrio altilux</name>
    <dbReference type="NCBI Taxonomy" id="1927128"/>
    <lineage>
        <taxon>Bacteria</taxon>
        <taxon>Pseudomonadati</taxon>
        <taxon>Pseudomonadota</taxon>
        <taxon>Gammaproteobacteria</taxon>
        <taxon>Vibrionales</taxon>
        <taxon>Vibrionaceae</taxon>
        <taxon>Enterovibrio</taxon>
    </lineage>
</organism>
<dbReference type="AlphaFoldDB" id="A0A291B8V8"/>
<dbReference type="EMBL" id="CP020660">
    <property type="protein sequence ID" value="ATF09430.1"/>
    <property type="molecule type" value="Genomic_DNA"/>
</dbReference>
<dbReference type="RefSeq" id="WP_096619529.1">
    <property type="nucleotide sequence ID" value="NZ_CP020660.1"/>
</dbReference>
<evidence type="ECO:0000313" key="3">
    <source>
        <dbReference type="EMBL" id="ATF09430.1"/>
    </source>
</evidence>
<dbReference type="PANTHER" id="PTHR32309">
    <property type="entry name" value="TYROSINE-PROTEIN KINASE"/>
    <property type="match status" value="1"/>
</dbReference>
<dbReference type="KEGG" id="elux:BTN50_0923"/>
<proteinExistence type="predicted"/>
<protein>
    <submittedName>
        <fullName evidence="3">Polysaccharide biosynthesis chain length regulator SypO</fullName>
    </submittedName>
</protein>
<gene>
    <name evidence="3" type="ORF">BTN50_0923</name>
</gene>
<feature type="transmembrane region" description="Helical" evidence="2">
    <location>
        <begin position="20"/>
        <end position="39"/>
    </location>
</feature>